<accession>A0A3A1QLS3</accession>
<dbReference type="EMBL" id="QXIR01000055">
    <property type="protein sequence ID" value="RIW27420.1"/>
    <property type="molecule type" value="Genomic_DNA"/>
</dbReference>
<feature type="domain" description="DUF2154" evidence="1">
    <location>
        <begin position="50"/>
        <end position="138"/>
    </location>
</feature>
<organism evidence="2 3">
    <name type="scientific">Bacillus salacetis</name>
    <dbReference type="NCBI Taxonomy" id="2315464"/>
    <lineage>
        <taxon>Bacteria</taxon>
        <taxon>Bacillati</taxon>
        <taxon>Bacillota</taxon>
        <taxon>Bacilli</taxon>
        <taxon>Bacillales</taxon>
        <taxon>Bacillaceae</taxon>
        <taxon>Bacillus</taxon>
    </lineage>
</organism>
<proteinExistence type="predicted"/>
<evidence type="ECO:0000259" key="1">
    <source>
        <dbReference type="Pfam" id="PF17115"/>
    </source>
</evidence>
<dbReference type="OrthoDB" id="2964960at2"/>
<protein>
    <recommendedName>
        <fullName evidence="1">DUF2154 domain-containing protein</fullName>
    </recommendedName>
</protein>
<name>A0A3A1QLS3_9BACI</name>
<dbReference type="InterPro" id="IPR031346">
    <property type="entry name" value="DUF2154_N"/>
</dbReference>
<dbReference type="AlphaFoldDB" id="A0A3A1QLS3"/>
<evidence type="ECO:0000313" key="2">
    <source>
        <dbReference type="EMBL" id="RIW27420.1"/>
    </source>
</evidence>
<dbReference type="PROSITE" id="PS51257">
    <property type="entry name" value="PROKAR_LIPOPROTEIN"/>
    <property type="match status" value="1"/>
</dbReference>
<sequence length="247" mass="26302">MGGNNMKQHLLAGALLSTVLVISAGCSPFESVTFGKGNGSEYDVNVKKDSAEELEVDLRHGAGELNVSGGASEWVTGDIVYNNEKLEPVVKYDLHDGRGDIVVKQKGNSGIRLGSTKNDWNLQLTNEVPIDLRVESGASDTNLDLSGLHLTDLKVDAGVGEVEVDLSGKWKESFDVHINTGVGETTVILPESAGVQIQSEEGLGTSNFEGFTSTGENIYVNDAFDTAETIITVKVETGVGEVNFELE</sequence>
<comment type="caution">
    <text evidence="2">The sequence shown here is derived from an EMBL/GenBank/DDBJ whole genome shotgun (WGS) entry which is preliminary data.</text>
</comment>
<evidence type="ECO:0000313" key="3">
    <source>
        <dbReference type="Proteomes" id="UP000265801"/>
    </source>
</evidence>
<reference evidence="2 3" key="1">
    <citation type="submission" date="2018-09" db="EMBL/GenBank/DDBJ databases">
        <title>Bacillus saliacetes sp. nov., isolated from Thai shrimp paste (Ka-pi).</title>
        <authorList>
            <person name="Daroonpunt R."/>
            <person name="Tanasupawat S."/>
            <person name="Yiamsombut S."/>
        </authorList>
    </citation>
    <scope>NUCLEOTIDE SEQUENCE [LARGE SCALE GENOMIC DNA]</scope>
    <source>
        <strain evidence="2 3">SKP7-4</strain>
    </source>
</reference>
<keyword evidence="3" id="KW-1185">Reference proteome</keyword>
<dbReference type="Pfam" id="PF17115">
    <property type="entry name" value="Toast_rack_N"/>
    <property type="match status" value="1"/>
</dbReference>
<dbReference type="Proteomes" id="UP000265801">
    <property type="component" value="Unassembled WGS sequence"/>
</dbReference>
<gene>
    <name evidence="2" type="ORF">D3H55_22985</name>
</gene>